<dbReference type="GO" id="GO:0005886">
    <property type="term" value="C:plasma membrane"/>
    <property type="evidence" value="ECO:0007669"/>
    <property type="project" value="UniProtKB-SubCell"/>
</dbReference>
<feature type="transmembrane region" description="Helical" evidence="10">
    <location>
        <begin position="213"/>
        <end position="231"/>
    </location>
</feature>
<evidence type="ECO:0000256" key="10">
    <source>
        <dbReference type="SAM" id="Phobius"/>
    </source>
</evidence>
<organism evidence="11 12">
    <name type="scientific">Brenthis ino</name>
    <name type="common">lesser marbled fritillary</name>
    <dbReference type="NCBI Taxonomy" id="405034"/>
    <lineage>
        <taxon>Eukaryota</taxon>
        <taxon>Metazoa</taxon>
        <taxon>Ecdysozoa</taxon>
        <taxon>Arthropoda</taxon>
        <taxon>Hexapoda</taxon>
        <taxon>Insecta</taxon>
        <taxon>Pterygota</taxon>
        <taxon>Neoptera</taxon>
        <taxon>Endopterygota</taxon>
        <taxon>Lepidoptera</taxon>
        <taxon>Glossata</taxon>
        <taxon>Ditrysia</taxon>
        <taxon>Papilionoidea</taxon>
        <taxon>Nymphalidae</taxon>
        <taxon>Heliconiinae</taxon>
        <taxon>Argynnini</taxon>
        <taxon>Brenthis</taxon>
    </lineage>
</organism>
<dbReference type="PANTHER" id="PTHR21137:SF35">
    <property type="entry name" value="ODORANT RECEPTOR 19A-RELATED"/>
    <property type="match status" value="1"/>
</dbReference>
<dbReference type="PANTHER" id="PTHR21137">
    <property type="entry name" value="ODORANT RECEPTOR"/>
    <property type="match status" value="1"/>
</dbReference>
<keyword evidence="3" id="KW-0716">Sensory transduction</keyword>
<keyword evidence="6 10" id="KW-1133">Transmembrane helix</keyword>
<dbReference type="Proteomes" id="UP000838878">
    <property type="component" value="Chromosome 10"/>
</dbReference>
<evidence type="ECO:0000256" key="5">
    <source>
        <dbReference type="ARBA" id="ARBA00022725"/>
    </source>
</evidence>
<keyword evidence="2" id="KW-1003">Cell membrane</keyword>
<proteinExistence type="predicted"/>
<name>A0A8J9V3Y9_9NEOP</name>
<comment type="subcellular location">
    <subcellularLocation>
        <location evidence="1">Cell membrane</location>
        <topology evidence="1">Multi-pass membrane protein</topology>
    </subcellularLocation>
</comment>
<accession>A0A8J9V3Y9</accession>
<keyword evidence="4 10" id="KW-0812">Transmembrane</keyword>
<keyword evidence="7 10" id="KW-0472">Membrane</keyword>
<evidence type="ECO:0000256" key="3">
    <source>
        <dbReference type="ARBA" id="ARBA00022606"/>
    </source>
</evidence>
<evidence type="ECO:0000313" key="12">
    <source>
        <dbReference type="Proteomes" id="UP000838878"/>
    </source>
</evidence>
<evidence type="ECO:0000256" key="1">
    <source>
        <dbReference type="ARBA" id="ARBA00004651"/>
    </source>
</evidence>
<feature type="transmembrane region" description="Helical" evidence="10">
    <location>
        <begin position="41"/>
        <end position="59"/>
    </location>
</feature>
<keyword evidence="8" id="KW-0675">Receptor</keyword>
<dbReference type="AlphaFoldDB" id="A0A8J9V3Y9"/>
<keyword evidence="5" id="KW-0552">Olfaction</keyword>
<evidence type="ECO:0000256" key="4">
    <source>
        <dbReference type="ARBA" id="ARBA00022692"/>
    </source>
</evidence>
<feature type="non-terminal residue" evidence="11">
    <location>
        <position position="314"/>
    </location>
</feature>
<evidence type="ECO:0000256" key="7">
    <source>
        <dbReference type="ARBA" id="ARBA00023136"/>
    </source>
</evidence>
<dbReference type="GO" id="GO:0007165">
    <property type="term" value="P:signal transduction"/>
    <property type="evidence" value="ECO:0007669"/>
    <property type="project" value="UniProtKB-KW"/>
</dbReference>
<evidence type="ECO:0008006" key="13">
    <source>
        <dbReference type="Google" id="ProtNLM"/>
    </source>
</evidence>
<dbReference type="Pfam" id="PF02949">
    <property type="entry name" value="7tm_6"/>
    <property type="match status" value="1"/>
</dbReference>
<sequence length="314" mass="36769">MPLIQNILQLKFSHGKLKELRQLTINSQETLFRLTRVLLKTYVACVWVCATLYLCGPIYMMCKRNDKSLRLLAFDMWFPWGLENFTIYVASFSFHAYAGYLCCIAYPGLQATIILLVGQIIRQLKILTFILLNLDKLVEELVDETGEKWQTECTLVLSQCIDHFVKMKRFAHRLNIICQPFYLALILVAIMLVCVCSVKIAISDKLSPDILKYYVHEFCFILVVFMFCFLGQQVDNECERLEAAVTEKWYLYNSKHRVNVRIFKMALSQRMPIYIFGSITLSLPTFTWHRILEISVKYGRTCAPNDQYYNEIFE</sequence>
<evidence type="ECO:0000256" key="8">
    <source>
        <dbReference type="ARBA" id="ARBA00023170"/>
    </source>
</evidence>
<evidence type="ECO:0000256" key="2">
    <source>
        <dbReference type="ARBA" id="ARBA00022475"/>
    </source>
</evidence>
<feature type="transmembrane region" description="Helical" evidence="10">
    <location>
        <begin position="97"/>
        <end position="117"/>
    </location>
</feature>
<keyword evidence="9" id="KW-0807">Transducer</keyword>
<dbReference type="OrthoDB" id="7383366at2759"/>
<dbReference type="GO" id="GO:0004984">
    <property type="term" value="F:olfactory receptor activity"/>
    <property type="evidence" value="ECO:0007669"/>
    <property type="project" value="InterPro"/>
</dbReference>
<feature type="transmembrane region" description="Helical" evidence="10">
    <location>
        <begin position="176"/>
        <end position="201"/>
    </location>
</feature>
<evidence type="ECO:0000256" key="9">
    <source>
        <dbReference type="ARBA" id="ARBA00023224"/>
    </source>
</evidence>
<reference evidence="11" key="1">
    <citation type="submission" date="2021-12" db="EMBL/GenBank/DDBJ databases">
        <authorList>
            <person name="Martin H S."/>
        </authorList>
    </citation>
    <scope>NUCLEOTIDE SEQUENCE</scope>
</reference>
<dbReference type="GO" id="GO:0005549">
    <property type="term" value="F:odorant binding"/>
    <property type="evidence" value="ECO:0007669"/>
    <property type="project" value="InterPro"/>
</dbReference>
<dbReference type="EMBL" id="OV170230">
    <property type="protein sequence ID" value="CAH0714998.1"/>
    <property type="molecule type" value="Genomic_DNA"/>
</dbReference>
<keyword evidence="12" id="KW-1185">Reference proteome</keyword>
<dbReference type="InterPro" id="IPR004117">
    <property type="entry name" value="7tm6_olfct_rcpt"/>
</dbReference>
<evidence type="ECO:0000313" key="11">
    <source>
        <dbReference type="EMBL" id="CAH0714998.1"/>
    </source>
</evidence>
<protein>
    <recommendedName>
        <fullName evidence="13">Odorant receptor</fullName>
    </recommendedName>
</protein>
<gene>
    <name evidence="11" type="ORF">BINO364_LOCUS1987</name>
</gene>
<evidence type="ECO:0000256" key="6">
    <source>
        <dbReference type="ARBA" id="ARBA00022989"/>
    </source>
</evidence>